<reference evidence="2" key="1">
    <citation type="submission" date="2023-10" db="EMBL/GenBank/DDBJ databases">
        <title>Genome assembly of Pristionchus species.</title>
        <authorList>
            <person name="Yoshida K."/>
            <person name="Sommer R.J."/>
        </authorList>
    </citation>
    <scope>NUCLEOTIDE SEQUENCE</scope>
    <source>
        <strain evidence="2">RS0144</strain>
    </source>
</reference>
<sequence length="246" mass="27452">GDDIYEYKSTDSSSKVETRVIEENDKIGCVKQIPCTEVSPLNLECESTVYCESDLIKKLQANEKAKDPKASHVQCGADEKSKFEMFHHESDNKWKAISNLYCDPAGRWSATIKKEEQLAPIVLLPSARIMCADNNPTVIPERPITICTRCDRDSKEKVERMKQAGKCNDCIFDNGLVYVKEGDACLAKGDGDIAYGVTDTLLTATARLRIRCTAGKRRVDLNGRRATGKCSHNSRARKVRPKSNMD</sequence>
<evidence type="ECO:0000313" key="3">
    <source>
        <dbReference type="Proteomes" id="UP001432027"/>
    </source>
</evidence>
<accession>A0AAV5TRI6</accession>
<feature type="non-terminal residue" evidence="2">
    <location>
        <position position="1"/>
    </location>
</feature>
<feature type="region of interest" description="Disordered" evidence="1">
    <location>
        <begin position="226"/>
        <end position="246"/>
    </location>
</feature>
<protein>
    <submittedName>
        <fullName evidence="2">Uncharacterized protein</fullName>
    </submittedName>
</protein>
<name>A0AAV5TRI6_9BILA</name>
<evidence type="ECO:0000256" key="1">
    <source>
        <dbReference type="SAM" id="MobiDB-lite"/>
    </source>
</evidence>
<feature type="compositionally biased region" description="Basic residues" evidence="1">
    <location>
        <begin position="232"/>
        <end position="246"/>
    </location>
</feature>
<gene>
    <name evidence="2" type="ORF">PENTCL1PPCAC_19022</name>
</gene>
<dbReference type="EMBL" id="BTSX01000004">
    <property type="protein sequence ID" value="GMS96847.1"/>
    <property type="molecule type" value="Genomic_DNA"/>
</dbReference>
<dbReference type="AlphaFoldDB" id="A0AAV5TRI6"/>
<keyword evidence="3" id="KW-1185">Reference proteome</keyword>
<evidence type="ECO:0000313" key="2">
    <source>
        <dbReference type="EMBL" id="GMS96847.1"/>
    </source>
</evidence>
<comment type="caution">
    <text evidence="2">The sequence shown here is derived from an EMBL/GenBank/DDBJ whole genome shotgun (WGS) entry which is preliminary data.</text>
</comment>
<proteinExistence type="predicted"/>
<organism evidence="2 3">
    <name type="scientific">Pristionchus entomophagus</name>
    <dbReference type="NCBI Taxonomy" id="358040"/>
    <lineage>
        <taxon>Eukaryota</taxon>
        <taxon>Metazoa</taxon>
        <taxon>Ecdysozoa</taxon>
        <taxon>Nematoda</taxon>
        <taxon>Chromadorea</taxon>
        <taxon>Rhabditida</taxon>
        <taxon>Rhabditina</taxon>
        <taxon>Diplogasteromorpha</taxon>
        <taxon>Diplogasteroidea</taxon>
        <taxon>Neodiplogasteridae</taxon>
        <taxon>Pristionchus</taxon>
    </lineage>
</organism>
<dbReference type="Proteomes" id="UP001432027">
    <property type="component" value="Unassembled WGS sequence"/>
</dbReference>